<evidence type="ECO:0000313" key="3">
    <source>
        <dbReference type="Proteomes" id="UP000198287"/>
    </source>
</evidence>
<protein>
    <recommendedName>
        <fullName evidence="4">T-complex protein 11-like protein 1</fullName>
    </recommendedName>
</protein>
<organism evidence="2 3">
    <name type="scientific">Folsomia candida</name>
    <name type="common">Springtail</name>
    <dbReference type="NCBI Taxonomy" id="158441"/>
    <lineage>
        <taxon>Eukaryota</taxon>
        <taxon>Metazoa</taxon>
        <taxon>Ecdysozoa</taxon>
        <taxon>Arthropoda</taxon>
        <taxon>Hexapoda</taxon>
        <taxon>Collembola</taxon>
        <taxon>Entomobryomorpha</taxon>
        <taxon>Isotomoidea</taxon>
        <taxon>Isotomidae</taxon>
        <taxon>Proisotominae</taxon>
        <taxon>Folsomia</taxon>
    </lineage>
</organism>
<proteinExistence type="inferred from homology"/>
<dbReference type="STRING" id="158441.A0A226E6G1"/>
<dbReference type="PANTHER" id="PTHR12832:SF11">
    <property type="entry name" value="LD23868P"/>
    <property type="match status" value="1"/>
</dbReference>
<comment type="similarity">
    <text evidence="1">Belongs to the TCP11 family.</text>
</comment>
<dbReference type="Pfam" id="PF05794">
    <property type="entry name" value="Tcp11"/>
    <property type="match status" value="1"/>
</dbReference>
<gene>
    <name evidence="2" type="ORF">Fcan01_12091</name>
</gene>
<keyword evidence="3" id="KW-1185">Reference proteome</keyword>
<comment type="caution">
    <text evidence="2">The sequence shown here is derived from an EMBL/GenBank/DDBJ whole genome shotgun (WGS) entry which is preliminary data.</text>
</comment>
<dbReference type="InterPro" id="IPR008862">
    <property type="entry name" value="Tcp11"/>
</dbReference>
<dbReference type="OrthoDB" id="276323at2759"/>
<dbReference type="OMA" id="NWESKEC"/>
<dbReference type="AlphaFoldDB" id="A0A226E6G1"/>
<accession>A0A226E6G1</accession>
<sequence>MSNPGLEQPGLEQPGIEVLLPPKEPIVQNEENQGQVSKSNIPANANVIDVPTVEETEKLEVTTPPPPPEIAQNKSPLLIELHASRMPMESSSSGSLSLETMAGSTPFSSIEGITDIDIASEVILPKSAGTPNLLDVSDDNALLKYPRPTGACFNRCEKVDPCCKPEVKPTDPGYFEPADLEPDCKGRRKPLPTYEDNVRRKAYMKDVLLNANSHEEKSTKNKEEWDKRKHFDAHPETTDSLEFLKTHNEFQVSGRQLRIPNEELQNALNGFANMHLAHEIAVNHEFQLEVYTPPAESLEEQVRTQMKKAYWDIFDEAISTHNPNPAYALSVFREMKQMLLGLLLPHNRQIKHRIESFLNESAIQYEIDHEILEFSKYTDFIINILGQLCCPMRDRQIAELKQLGKPSDVFKEVMHVMEQMQLDMANFLISQIRPTIISNCVTYERKKFASYIELQYTLNQDPLHRTRPWILRHRMEDRLPIIVVGRAFAEVLNWDAGDWPETLTLDWTRFIGLAEETKRSTFLGAAVLRAFNAAKIIFGEDGEQQGNSLKCFPLREALRADLNLIIKKEDCVSEEKLKNVMDLLAEQSVKVCDQFMKRLINRHITNLEKELLRRSVRGCAREDHPVRNILLRRIQEYATNVIAAGKLTNVDFPKGIMVIEEQVMGIIVQLSRLVLHNRAVYQDLYFGIIHDQVPVPKFMDENNDEFDPSIVKAMQLLDSEPIDKLVMTKRMKN</sequence>
<dbReference type="EMBL" id="LNIX01000006">
    <property type="protein sequence ID" value="OXA52918.1"/>
    <property type="molecule type" value="Genomic_DNA"/>
</dbReference>
<name>A0A226E6G1_FOLCA</name>
<dbReference type="PANTHER" id="PTHR12832">
    <property type="entry name" value="TESTIS-SPECIFIC PROTEIN PBS13 T-COMPLEX 11"/>
    <property type="match status" value="1"/>
</dbReference>
<evidence type="ECO:0000256" key="1">
    <source>
        <dbReference type="ARBA" id="ARBA00010954"/>
    </source>
</evidence>
<evidence type="ECO:0000313" key="2">
    <source>
        <dbReference type="EMBL" id="OXA52918.1"/>
    </source>
</evidence>
<reference evidence="2 3" key="1">
    <citation type="submission" date="2015-12" db="EMBL/GenBank/DDBJ databases">
        <title>The genome of Folsomia candida.</title>
        <authorList>
            <person name="Faddeeva A."/>
            <person name="Derks M.F."/>
            <person name="Anvar Y."/>
            <person name="Smit S."/>
            <person name="Van Straalen N."/>
            <person name="Roelofs D."/>
        </authorList>
    </citation>
    <scope>NUCLEOTIDE SEQUENCE [LARGE SCALE GENOMIC DNA]</scope>
    <source>
        <strain evidence="2 3">VU population</strain>
        <tissue evidence="2">Whole body</tissue>
    </source>
</reference>
<dbReference type="Proteomes" id="UP000198287">
    <property type="component" value="Unassembled WGS sequence"/>
</dbReference>
<dbReference type="GO" id="GO:0007165">
    <property type="term" value="P:signal transduction"/>
    <property type="evidence" value="ECO:0007669"/>
    <property type="project" value="TreeGrafter"/>
</dbReference>
<evidence type="ECO:0008006" key="4">
    <source>
        <dbReference type="Google" id="ProtNLM"/>
    </source>
</evidence>